<feature type="transmembrane region" description="Helical" evidence="1">
    <location>
        <begin position="44"/>
        <end position="64"/>
    </location>
</feature>
<keyword evidence="1" id="KW-0472">Membrane</keyword>
<feature type="transmembrane region" description="Helical" evidence="1">
    <location>
        <begin position="9"/>
        <end position="32"/>
    </location>
</feature>
<comment type="caution">
    <text evidence="2">The sequence shown here is derived from an EMBL/GenBank/DDBJ whole genome shotgun (WGS) entry which is preliminary data.</text>
</comment>
<protein>
    <recommendedName>
        <fullName evidence="4">DUF3955 domain-containing protein</fullName>
    </recommendedName>
</protein>
<reference evidence="2 3" key="1">
    <citation type="submission" date="2017-07" db="EMBL/GenBank/DDBJ databases">
        <title>Leptospira spp. isolated from tropical soils.</title>
        <authorList>
            <person name="Thibeaux R."/>
            <person name="Iraola G."/>
            <person name="Ferres I."/>
            <person name="Bierque E."/>
            <person name="Girault D."/>
            <person name="Soupe-Gilbert M.-E."/>
            <person name="Picardeau M."/>
            <person name="Goarant C."/>
        </authorList>
    </citation>
    <scope>NUCLEOTIDE SEQUENCE [LARGE SCALE GENOMIC DNA]</scope>
    <source>
        <strain evidence="2 3">ES4-C-A1</strain>
    </source>
</reference>
<gene>
    <name evidence="2" type="ORF">CH365_19675</name>
</gene>
<keyword evidence="1" id="KW-1133">Transmembrane helix</keyword>
<evidence type="ECO:0000313" key="3">
    <source>
        <dbReference type="Proteomes" id="UP000231843"/>
    </source>
</evidence>
<dbReference type="Proteomes" id="UP000231843">
    <property type="component" value="Unassembled WGS sequence"/>
</dbReference>
<dbReference type="EMBL" id="NPEA01000018">
    <property type="protein sequence ID" value="PJZ75275.1"/>
    <property type="molecule type" value="Genomic_DNA"/>
</dbReference>
<evidence type="ECO:0000256" key="1">
    <source>
        <dbReference type="SAM" id="Phobius"/>
    </source>
</evidence>
<organism evidence="2 3">
    <name type="scientific">Leptospira neocaledonica</name>
    <dbReference type="NCBI Taxonomy" id="2023192"/>
    <lineage>
        <taxon>Bacteria</taxon>
        <taxon>Pseudomonadati</taxon>
        <taxon>Spirochaetota</taxon>
        <taxon>Spirochaetia</taxon>
        <taxon>Leptospirales</taxon>
        <taxon>Leptospiraceae</taxon>
        <taxon>Leptospira</taxon>
    </lineage>
</organism>
<dbReference type="AlphaFoldDB" id="A0A2M9ZTD4"/>
<keyword evidence="1" id="KW-0812">Transmembrane</keyword>
<dbReference type="PROSITE" id="PS51257">
    <property type="entry name" value="PROKAR_LIPOPROTEIN"/>
    <property type="match status" value="1"/>
</dbReference>
<sequence length="76" mass="8703">MKTLFINTLLFLAGACLIISLFLFINRGYIFARILEHGFAATNIMPLVTPLIVLWLGICISLLYKKMQSKQKEKKK</sequence>
<name>A0A2M9ZTD4_9LEPT</name>
<proteinExistence type="predicted"/>
<accession>A0A2M9ZTD4</accession>
<evidence type="ECO:0008006" key="4">
    <source>
        <dbReference type="Google" id="ProtNLM"/>
    </source>
</evidence>
<keyword evidence="3" id="KW-1185">Reference proteome</keyword>
<evidence type="ECO:0000313" key="2">
    <source>
        <dbReference type="EMBL" id="PJZ75275.1"/>
    </source>
</evidence>